<dbReference type="Gene3D" id="3.90.550.10">
    <property type="entry name" value="Spore Coat Polysaccharide Biosynthesis Protein SpsA, Chain A"/>
    <property type="match status" value="1"/>
</dbReference>
<name>A0A5C1AJG6_9BACT</name>
<accession>A0A5C1AJG6</accession>
<dbReference type="PANTHER" id="PTHR43179">
    <property type="entry name" value="RHAMNOSYLTRANSFERASE WBBL"/>
    <property type="match status" value="1"/>
</dbReference>
<proteinExistence type="inferred from homology"/>
<comment type="similarity">
    <text evidence="1">Belongs to the glycosyltransferase 2 family.</text>
</comment>
<evidence type="ECO:0000259" key="4">
    <source>
        <dbReference type="Pfam" id="PF00535"/>
    </source>
</evidence>
<dbReference type="CDD" id="cd04186">
    <property type="entry name" value="GT_2_like_c"/>
    <property type="match status" value="1"/>
</dbReference>
<keyword evidence="6" id="KW-1185">Reference proteome</keyword>
<reference evidence="6" key="1">
    <citation type="submission" date="2019-08" db="EMBL/GenBank/DDBJ databases">
        <title>Limnoglobus roseus gen. nov., sp. nov., a novel freshwater planctomycete with a giant genome from the family Gemmataceae.</title>
        <authorList>
            <person name="Kulichevskaya I.S."/>
            <person name="Naumoff D.G."/>
            <person name="Miroshnikov K."/>
            <person name="Ivanova A."/>
            <person name="Philippov D.A."/>
            <person name="Hakobyan A."/>
            <person name="Rijpstra I.C."/>
            <person name="Sinninghe Damste J.S."/>
            <person name="Liesack W."/>
            <person name="Dedysh S.N."/>
        </authorList>
    </citation>
    <scope>NUCLEOTIDE SEQUENCE [LARGE SCALE GENOMIC DNA]</scope>
    <source>
        <strain evidence="6">PX52</strain>
    </source>
</reference>
<evidence type="ECO:0000313" key="5">
    <source>
        <dbReference type="EMBL" id="QEL18146.1"/>
    </source>
</evidence>
<organism evidence="5 6">
    <name type="scientific">Limnoglobus roseus</name>
    <dbReference type="NCBI Taxonomy" id="2598579"/>
    <lineage>
        <taxon>Bacteria</taxon>
        <taxon>Pseudomonadati</taxon>
        <taxon>Planctomycetota</taxon>
        <taxon>Planctomycetia</taxon>
        <taxon>Gemmatales</taxon>
        <taxon>Gemmataceae</taxon>
        <taxon>Limnoglobus</taxon>
    </lineage>
</organism>
<evidence type="ECO:0000256" key="1">
    <source>
        <dbReference type="ARBA" id="ARBA00006739"/>
    </source>
</evidence>
<evidence type="ECO:0000256" key="3">
    <source>
        <dbReference type="ARBA" id="ARBA00022679"/>
    </source>
</evidence>
<dbReference type="Pfam" id="PF00535">
    <property type="entry name" value="Glycos_transf_2"/>
    <property type="match status" value="1"/>
</dbReference>
<dbReference type="SUPFAM" id="SSF53448">
    <property type="entry name" value="Nucleotide-diphospho-sugar transferases"/>
    <property type="match status" value="1"/>
</dbReference>
<gene>
    <name evidence="5" type="ORF">PX52LOC_05160</name>
</gene>
<dbReference type="InterPro" id="IPR029044">
    <property type="entry name" value="Nucleotide-diphossugar_trans"/>
</dbReference>
<dbReference type="AlphaFoldDB" id="A0A5C1AJG6"/>
<dbReference type="GO" id="GO:0016757">
    <property type="term" value="F:glycosyltransferase activity"/>
    <property type="evidence" value="ECO:0007669"/>
    <property type="project" value="UniProtKB-KW"/>
</dbReference>
<dbReference type="InterPro" id="IPR001173">
    <property type="entry name" value="Glyco_trans_2-like"/>
</dbReference>
<dbReference type="OrthoDB" id="2592041at2"/>
<evidence type="ECO:0000313" key="6">
    <source>
        <dbReference type="Proteomes" id="UP000324974"/>
    </source>
</evidence>
<keyword evidence="2" id="KW-0328">Glycosyltransferase</keyword>
<keyword evidence="3 5" id="KW-0808">Transferase</keyword>
<dbReference type="PANTHER" id="PTHR43179:SF12">
    <property type="entry name" value="GALACTOFURANOSYLTRANSFERASE GLFT2"/>
    <property type="match status" value="1"/>
</dbReference>
<protein>
    <submittedName>
        <fullName evidence="5">GT2 family glycosyltransferase</fullName>
    </submittedName>
</protein>
<sequence length="304" mass="33764">MSLTFSIVIPSHKRADLLRLCLDSLQDHAPPGTQVIVVDDGSPGAIVSSTAEDFPFVRVVRHEKSQGFCVAANRGIAAATGDVVEMLNDDTEVTAGWAEAALRWFADPKIGAVAPLVLQNEPARRELGLPPRIDTAGDEYDPGGYAIKRGHNEPFHPGGPYSLPRPVWGVSAAAGFYRRQALVEAGGFPESFGAYFDDVDLSFRIRNRGYQICYEPTAVVWHRVSASYGRRPSRRVIEMQSRNEELVFWRNTRGQQLWLHLPRHLGVLAAKSLRRAQEQTLFAWSLGRFRAWGELVSRSCARIA</sequence>
<evidence type="ECO:0000256" key="2">
    <source>
        <dbReference type="ARBA" id="ARBA00022676"/>
    </source>
</evidence>
<dbReference type="EMBL" id="CP042425">
    <property type="protein sequence ID" value="QEL18146.1"/>
    <property type="molecule type" value="Genomic_DNA"/>
</dbReference>
<dbReference type="Proteomes" id="UP000324974">
    <property type="component" value="Chromosome"/>
</dbReference>
<dbReference type="RefSeq" id="WP_149112678.1">
    <property type="nucleotide sequence ID" value="NZ_CP042425.1"/>
</dbReference>
<dbReference type="KEGG" id="lrs:PX52LOC_05160"/>
<feature type="domain" description="Glycosyltransferase 2-like" evidence="4">
    <location>
        <begin position="6"/>
        <end position="182"/>
    </location>
</feature>